<evidence type="ECO:0000313" key="4">
    <source>
        <dbReference type="EMBL" id="RNL48119.1"/>
    </source>
</evidence>
<dbReference type="EMBL" id="QICD01000003">
    <property type="protein sequence ID" value="RNL48119.1"/>
    <property type="molecule type" value="Genomic_DNA"/>
</dbReference>
<comment type="caution">
    <text evidence="4">The sequence shown here is derived from an EMBL/GenBank/DDBJ whole genome shotgun (WGS) entry which is preliminary data.</text>
</comment>
<evidence type="ECO:0000313" key="5">
    <source>
        <dbReference type="Proteomes" id="UP000278632"/>
    </source>
</evidence>
<dbReference type="PANTHER" id="PTHR21660:SF1">
    <property type="entry name" value="ACYL-COENZYME A THIOESTERASE 13"/>
    <property type="match status" value="1"/>
</dbReference>
<dbReference type="InterPro" id="IPR006683">
    <property type="entry name" value="Thioestr_dom"/>
</dbReference>
<dbReference type="GO" id="GO:0047617">
    <property type="term" value="F:fatty acyl-CoA hydrolase activity"/>
    <property type="evidence" value="ECO:0007669"/>
    <property type="project" value="InterPro"/>
</dbReference>
<reference evidence="5" key="1">
    <citation type="submission" date="2018-05" db="EMBL/GenBank/DDBJ databases">
        <title>Genome Sequencing of selected type strains of the family Eggerthellaceae.</title>
        <authorList>
            <person name="Danylec N."/>
            <person name="Stoll D.A."/>
            <person name="Doetsch A."/>
            <person name="Huch M."/>
        </authorList>
    </citation>
    <scope>NUCLEOTIDE SEQUENCE [LARGE SCALE GENOMIC DNA]</scope>
    <source>
        <strain evidence="5">DSM 16106</strain>
    </source>
</reference>
<evidence type="ECO:0000259" key="3">
    <source>
        <dbReference type="Pfam" id="PF03061"/>
    </source>
</evidence>
<dbReference type="InterPro" id="IPR029069">
    <property type="entry name" value="HotDog_dom_sf"/>
</dbReference>
<organism evidence="4 5">
    <name type="scientific">Paraeggerthella hongkongensis</name>
    <dbReference type="NCBI Taxonomy" id="230658"/>
    <lineage>
        <taxon>Bacteria</taxon>
        <taxon>Bacillati</taxon>
        <taxon>Actinomycetota</taxon>
        <taxon>Coriobacteriia</taxon>
        <taxon>Eggerthellales</taxon>
        <taxon>Eggerthellaceae</taxon>
        <taxon>Paraeggerthella</taxon>
    </lineage>
</organism>
<feature type="domain" description="Thioesterase" evidence="3">
    <location>
        <begin position="52"/>
        <end position="127"/>
    </location>
</feature>
<gene>
    <name evidence="4" type="ORF">DMP08_02885</name>
</gene>
<evidence type="ECO:0000256" key="1">
    <source>
        <dbReference type="ARBA" id="ARBA00008324"/>
    </source>
</evidence>
<keyword evidence="2" id="KW-0378">Hydrolase</keyword>
<proteinExistence type="inferred from homology"/>
<dbReference type="CDD" id="cd03443">
    <property type="entry name" value="PaaI_thioesterase"/>
    <property type="match status" value="1"/>
</dbReference>
<dbReference type="Gene3D" id="3.10.129.10">
    <property type="entry name" value="Hotdog Thioesterase"/>
    <property type="match status" value="1"/>
</dbReference>
<dbReference type="AlphaFoldDB" id="A0A3N0BIS1"/>
<dbReference type="Proteomes" id="UP000278632">
    <property type="component" value="Unassembled WGS sequence"/>
</dbReference>
<name>A0A3N0BIS1_9ACTN</name>
<dbReference type="OrthoDB" id="9813282at2"/>
<dbReference type="SUPFAM" id="SSF54637">
    <property type="entry name" value="Thioesterase/thiol ester dehydrase-isomerase"/>
    <property type="match status" value="1"/>
</dbReference>
<protein>
    <submittedName>
        <fullName evidence="4">PaaI family thioesterase</fullName>
    </submittedName>
</protein>
<dbReference type="PANTHER" id="PTHR21660">
    <property type="entry name" value="THIOESTERASE SUPERFAMILY MEMBER-RELATED"/>
    <property type="match status" value="1"/>
</dbReference>
<dbReference type="Pfam" id="PF03061">
    <property type="entry name" value="4HBT"/>
    <property type="match status" value="1"/>
</dbReference>
<evidence type="ECO:0000256" key="2">
    <source>
        <dbReference type="ARBA" id="ARBA00022801"/>
    </source>
</evidence>
<keyword evidence="5" id="KW-1185">Reference proteome</keyword>
<dbReference type="InterPro" id="IPR003736">
    <property type="entry name" value="PAAI_dom"/>
</dbReference>
<dbReference type="InterPro" id="IPR039298">
    <property type="entry name" value="ACOT13"/>
</dbReference>
<sequence>MATMNPEHASAVIELINRSPYFELLDVKLVELGEGSCIVSCDLQRKHMNAFGGTHGGAYASLLDCAAYWALYGWLEEDEGCTTIDINVSNLKASSVGAVTATGRVVKRGRTMCFCEAEVRDEQGALLAHATSKLLAGPRLQPMSAAVRELGSAALPPKFPA</sequence>
<comment type="similarity">
    <text evidence="1">Belongs to the thioesterase PaaI family.</text>
</comment>
<accession>A0A3N0BIS1</accession>
<dbReference type="NCBIfam" id="TIGR00369">
    <property type="entry name" value="unchar_dom_1"/>
    <property type="match status" value="1"/>
</dbReference>